<keyword evidence="13" id="KW-1185">Reference proteome</keyword>
<dbReference type="SUPFAM" id="SSF52540">
    <property type="entry name" value="P-loop containing nucleoside triphosphate hydrolases"/>
    <property type="match status" value="1"/>
</dbReference>
<dbReference type="Gene3D" id="3.80.10.10">
    <property type="entry name" value="Ribonuclease Inhibitor"/>
    <property type="match status" value="2"/>
</dbReference>
<reference evidence="11" key="1">
    <citation type="journal article" date="2016" name="Nat. Genet.">
        <title>A high-quality carrot genome assembly provides new insights into carotenoid accumulation and asterid genome evolution.</title>
        <authorList>
            <person name="Iorizzo M."/>
            <person name="Ellison S."/>
            <person name="Senalik D."/>
            <person name="Zeng P."/>
            <person name="Satapoomin P."/>
            <person name="Huang J."/>
            <person name="Bowman M."/>
            <person name="Iovene M."/>
            <person name="Sanseverino W."/>
            <person name="Cavagnaro P."/>
            <person name="Yildiz M."/>
            <person name="Macko-Podgorni A."/>
            <person name="Moranska E."/>
            <person name="Grzebelus E."/>
            <person name="Grzebelus D."/>
            <person name="Ashrafi H."/>
            <person name="Zheng Z."/>
            <person name="Cheng S."/>
            <person name="Spooner D."/>
            <person name="Van Deynze A."/>
            <person name="Simon P."/>
        </authorList>
    </citation>
    <scope>NUCLEOTIDE SEQUENCE [LARGE SCALE GENOMIC DNA]</scope>
    <source>
        <tissue evidence="11">Leaf</tissue>
    </source>
</reference>
<dbReference type="EMBL" id="LNRQ01000003">
    <property type="protein sequence ID" value="KZN00081.1"/>
    <property type="molecule type" value="Genomic_DNA"/>
</dbReference>
<evidence type="ECO:0000259" key="9">
    <source>
        <dbReference type="Pfam" id="PF23559"/>
    </source>
</evidence>
<evidence type="ECO:0000259" key="10">
    <source>
        <dbReference type="Pfam" id="PF25019"/>
    </source>
</evidence>
<dbReference type="SUPFAM" id="SSF52058">
    <property type="entry name" value="L domain-like"/>
    <property type="match status" value="2"/>
</dbReference>
<dbReference type="AlphaFoldDB" id="A0A162AFE5"/>
<dbReference type="GO" id="GO:0005524">
    <property type="term" value="F:ATP binding"/>
    <property type="evidence" value="ECO:0007669"/>
    <property type="project" value="UniProtKB-KW"/>
</dbReference>
<reference evidence="12" key="2">
    <citation type="submission" date="2022-03" db="EMBL/GenBank/DDBJ databases">
        <title>Draft title - Genomic analysis of global carrot germplasm unveils the trajectory of domestication and the origin of high carotenoid orange carrot.</title>
        <authorList>
            <person name="Iorizzo M."/>
            <person name="Ellison S."/>
            <person name="Senalik D."/>
            <person name="Macko-Podgorni A."/>
            <person name="Grzebelus D."/>
            <person name="Bostan H."/>
            <person name="Rolling W."/>
            <person name="Curaba J."/>
            <person name="Simon P."/>
        </authorList>
    </citation>
    <scope>NUCLEOTIDE SEQUENCE</scope>
    <source>
        <tissue evidence="12">Leaf</tissue>
    </source>
</reference>
<evidence type="ECO:0000256" key="5">
    <source>
        <dbReference type="ARBA" id="ARBA00022821"/>
    </source>
</evidence>
<dbReference type="Gene3D" id="1.20.5.4130">
    <property type="match status" value="1"/>
</dbReference>
<comment type="similarity">
    <text evidence="1">Belongs to the disease resistance NB-LRR family.</text>
</comment>
<keyword evidence="5" id="KW-0611">Plant defense</keyword>
<keyword evidence="3" id="KW-0677">Repeat</keyword>
<dbReference type="OrthoDB" id="621413at2759"/>
<dbReference type="PANTHER" id="PTHR36766">
    <property type="entry name" value="PLANT BROAD-SPECTRUM MILDEW RESISTANCE PROTEIN RPW8"/>
    <property type="match status" value="1"/>
</dbReference>
<dbReference type="OMA" id="IHERRTK"/>
<dbReference type="InterPro" id="IPR041118">
    <property type="entry name" value="Rx_N"/>
</dbReference>
<accession>A0A162AFE5</accession>
<organism evidence="11">
    <name type="scientific">Daucus carota subsp. sativus</name>
    <name type="common">Carrot</name>
    <dbReference type="NCBI Taxonomy" id="79200"/>
    <lineage>
        <taxon>Eukaryota</taxon>
        <taxon>Viridiplantae</taxon>
        <taxon>Streptophyta</taxon>
        <taxon>Embryophyta</taxon>
        <taxon>Tracheophyta</taxon>
        <taxon>Spermatophyta</taxon>
        <taxon>Magnoliopsida</taxon>
        <taxon>eudicotyledons</taxon>
        <taxon>Gunneridae</taxon>
        <taxon>Pentapetalae</taxon>
        <taxon>asterids</taxon>
        <taxon>campanulids</taxon>
        <taxon>Apiales</taxon>
        <taxon>Apiaceae</taxon>
        <taxon>Apioideae</taxon>
        <taxon>Scandiceae</taxon>
        <taxon>Daucinae</taxon>
        <taxon>Daucus</taxon>
        <taxon>Daucus sect. Daucus</taxon>
    </lineage>
</organism>
<dbReference type="GO" id="GO:0051607">
    <property type="term" value="P:defense response to virus"/>
    <property type="evidence" value="ECO:0007669"/>
    <property type="project" value="UniProtKB-ARBA"/>
</dbReference>
<evidence type="ECO:0000313" key="11">
    <source>
        <dbReference type="EMBL" id="KZN00081.1"/>
    </source>
</evidence>
<keyword evidence="6" id="KW-0067">ATP-binding</keyword>
<feature type="domain" description="Disease resistance N-terminal" evidence="8">
    <location>
        <begin position="12"/>
        <end position="95"/>
    </location>
</feature>
<evidence type="ECO:0000259" key="8">
    <source>
        <dbReference type="Pfam" id="PF18052"/>
    </source>
</evidence>
<dbReference type="InterPro" id="IPR032675">
    <property type="entry name" value="LRR_dom_sf"/>
</dbReference>
<evidence type="ECO:0000259" key="7">
    <source>
        <dbReference type="Pfam" id="PF00931"/>
    </source>
</evidence>
<dbReference type="Gene3D" id="3.40.50.300">
    <property type="entry name" value="P-loop containing nucleotide triphosphate hydrolases"/>
    <property type="match status" value="1"/>
</dbReference>
<feature type="domain" description="Disease resistance protein winged helix" evidence="9">
    <location>
        <begin position="423"/>
        <end position="490"/>
    </location>
</feature>
<sequence>MADAFVTDLASGLVFKLVSLAAEEVIQAWNLQEHLVTLRERLETIDALLSDADSKKLKMSAVQSWFNKLEDVAHVADAFMDELAYEVTRRKVENRGTLRHLFSTKNSVLYRSKVAHKIKSIHTSLDNIFQLARDLGLQPVAQLTTAVQPREIRNTPPFEDESLIVGRDDEISFLVKTVCTNHAEDLPVIAVMGMGGQGKTTLARMVYNRDVVTDMFKKRMWVTVSDDFDFMKILNQMVASLTSTTSVLENTEGLIKKLQSFLRDVKFLLVLDDVWNERPEEWDKLRNSLLGVGGASGSKILVTTRKQEVVDVMRCLISHRVEKLSKEDSWELFKRRAFSRGGVLETARFVAMGRKMVGRCGGLPLAIKALGGLLHSKKSEQEWLRIQNSATWDSNDDVLPSLRLSYDNLPHSSLKKCFAYCSILPKDSLISKGEMVRIWMALGFLVPPKGSNKLMEDIGREYFNILLWNCLLQNGDIRDYKMHDLVHDLALDLSKNHSATVKADGHELDDISKAIYVKVDVGITNIKPPLLKRNFEKVQVLYADARIVKDLVPYPSHLIGLVLEGTFEDDPLPSSLSTLKYLKYLDISRCYMTKNKLPDYITRLYNLQTLSVRSATQLPRNICNLINLRHILVDEPYNYDFKNSDIITVFSRIERLTCLQTLPYFIATRDHQCVIGQLGSLKYLQGTLKLYGLSDVENMEEARKASLLTKSNIEHLTLDWRKNKDVMEEKENNHEDVMEGLEPHANLKALDVGNFMGKKFAAWITIMTNLEVITFKNCKRCEEFPQLGHLPKLREISIYRMDNVKVISSDLCGGRQGSISGELNDNGAEETVLTMYPSLKNLSLGHLPKLEEWLDPATDTSGEDPNNVLVFPKLVELYIWECPKLTRIPGSCYPLLKTLDIGDLDSSKLLESLSEKACGLTDLRLENISGGVGCSSSSSSSSSSMNCIIGKLLKNNSVSLETLTVIKLQGLTHLTLGAGLKSLCVSDLPDLNTINIVKGSDALKDLSISECLNYEVFAQSVSSTVERLDLGPFSEDLDEFPWPSSFSFPNVIYLRVCGWEKLKWIVDEGQPDDYLSSIFPALRQLDIQVFEGVKSLPISLAKLPFLERLSIDLCGNLESLPKFHHNLQYLEIYSCPIIKERYMKGSGPEWSKIQHIKQIHGLD</sequence>
<evidence type="ECO:0000256" key="1">
    <source>
        <dbReference type="ARBA" id="ARBA00008894"/>
    </source>
</evidence>
<dbReference type="Gramene" id="KZN00081">
    <property type="protein sequence ID" value="KZN00081"/>
    <property type="gene ID" value="DCAR_008835"/>
</dbReference>
<dbReference type="InterPro" id="IPR002182">
    <property type="entry name" value="NB-ARC"/>
</dbReference>
<dbReference type="InterPro" id="IPR027417">
    <property type="entry name" value="P-loop_NTPase"/>
</dbReference>
<dbReference type="GO" id="GO:0043531">
    <property type="term" value="F:ADP binding"/>
    <property type="evidence" value="ECO:0007669"/>
    <property type="project" value="InterPro"/>
</dbReference>
<dbReference type="InterPro" id="IPR036388">
    <property type="entry name" value="WH-like_DNA-bd_sf"/>
</dbReference>
<dbReference type="FunFam" id="1.10.10.10:FF:000322">
    <property type="entry name" value="Probable disease resistance protein At1g63360"/>
    <property type="match status" value="1"/>
</dbReference>
<dbReference type="KEGG" id="dcr:108214503"/>
<evidence type="ECO:0000256" key="6">
    <source>
        <dbReference type="ARBA" id="ARBA00022840"/>
    </source>
</evidence>
<evidence type="ECO:0000256" key="2">
    <source>
        <dbReference type="ARBA" id="ARBA00022614"/>
    </source>
</evidence>
<evidence type="ECO:0000256" key="3">
    <source>
        <dbReference type="ARBA" id="ARBA00022737"/>
    </source>
</evidence>
<dbReference type="FunFam" id="3.40.50.300:FF:001091">
    <property type="entry name" value="Probable disease resistance protein At1g61300"/>
    <property type="match status" value="1"/>
</dbReference>
<dbReference type="PRINTS" id="PR00364">
    <property type="entry name" value="DISEASERSIST"/>
</dbReference>
<dbReference type="InterPro" id="IPR058922">
    <property type="entry name" value="WHD_DRP"/>
</dbReference>
<dbReference type="EMBL" id="CP093345">
    <property type="protein sequence ID" value="WOG90740.1"/>
    <property type="molecule type" value="Genomic_DNA"/>
</dbReference>
<evidence type="ECO:0000256" key="4">
    <source>
        <dbReference type="ARBA" id="ARBA00022741"/>
    </source>
</evidence>
<evidence type="ECO:0000313" key="13">
    <source>
        <dbReference type="Proteomes" id="UP000077755"/>
    </source>
</evidence>
<keyword evidence="2" id="KW-0433">Leucine-rich repeat</keyword>
<protein>
    <submittedName>
        <fullName evidence="11">Uncharacterized protein</fullName>
    </submittedName>
</protein>
<dbReference type="Gene3D" id="1.10.10.10">
    <property type="entry name" value="Winged helix-like DNA-binding domain superfamily/Winged helix DNA-binding domain"/>
    <property type="match status" value="1"/>
</dbReference>
<dbReference type="Pfam" id="PF18052">
    <property type="entry name" value="Rx_N"/>
    <property type="match status" value="1"/>
</dbReference>
<dbReference type="InterPro" id="IPR056789">
    <property type="entry name" value="LRR_R13L1-DRL21"/>
</dbReference>
<dbReference type="Pfam" id="PF25019">
    <property type="entry name" value="LRR_R13L1-DRL21"/>
    <property type="match status" value="1"/>
</dbReference>
<gene>
    <name evidence="11" type="ORF">DCAR_008835</name>
    <name evidence="12" type="ORF">DCAR_0309984</name>
</gene>
<name>A0A162AFE5_DAUCS</name>
<dbReference type="Pfam" id="PF00931">
    <property type="entry name" value="NB-ARC"/>
    <property type="match status" value="1"/>
</dbReference>
<dbReference type="Gene3D" id="1.10.8.430">
    <property type="entry name" value="Helical domain of apoptotic protease-activating factors"/>
    <property type="match status" value="1"/>
</dbReference>
<evidence type="ECO:0000313" key="12">
    <source>
        <dbReference type="EMBL" id="WOG90740.1"/>
    </source>
</evidence>
<dbReference type="PANTHER" id="PTHR36766:SF70">
    <property type="entry name" value="DISEASE RESISTANCE PROTEIN RGA4"/>
    <property type="match status" value="1"/>
</dbReference>
<proteinExistence type="inferred from homology"/>
<dbReference type="Pfam" id="PF23559">
    <property type="entry name" value="WHD_DRP"/>
    <property type="match status" value="1"/>
</dbReference>
<keyword evidence="4" id="KW-0547">Nucleotide-binding</keyword>
<dbReference type="InterPro" id="IPR042197">
    <property type="entry name" value="Apaf_helical"/>
</dbReference>
<feature type="domain" description="NB-ARC" evidence="7">
    <location>
        <begin position="184"/>
        <end position="339"/>
    </location>
</feature>
<feature type="domain" description="R13L1/DRL21-like LRR repeat region" evidence="10">
    <location>
        <begin position="675"/>
        <end position="801"/>
    </location>
</feature>
<dbReference type="Proteomes" id="UP000077755">
    <property type="component" value="Chromosome 3"/>
</dbReference>